<dbReference type="SUPFAM" id="SSF56436">
    <property type="entry name" value="C-type lectin-like"/>
    <property type="match status" value="1"/>
</dbReference>
<evidence type="ECO:0000313" key="2">
    <source>
        <dbReference type="EMBL" id="MBF6638430.1"/>
    </source>
</evidence>
<protein>
    <submittedName>
        <fullName evidence="2">SUMF1/EgtB/PvdO family nonheme iron enzyme</fullName>
    </submittedName>
</protein>
<dbReference type="PANTHER" id="PTHR23150">
    <property type="entry name" value="SULFATASE MODIFYING FACTOR 1, 2"/>
    <property type="match status" value="1"/>
</dbReference>
<dbReference type="Gene3D" id="3.90.1580.10">
    <property type="entry name" value="paralog of FGE (formylglycine-generating enzyme)"/>
    <property type="match status" value="1"/>
</dbReference>
<dbReference type="InterPro" id="IPR051043">
    <property type="entry name" value="Sulfatase_Mod_Factor_Kinase"/>
</dbReference>
<dbReference type="PANTHER" id="PTHR23150:SF19">
    <property type="entry name" value="FORMYLGLYCINE-GENERATING ENZYME"/>
    <property type="match status" value="1"/>
</dbReference>
<evidence type="ECO:0000259" key="1">
    <source>
        <dbReference type="Pfam" id="PF03781"/>
    </source>
</evidence>
<feature type="domain" description="Sulfatase-modifying factor enzyme-like" evidence="1">
    <location>
        <begin position="26"/>
        <end position="276"/>
    </location>
</feature>
<reference evidence="2" key="1">
    <citation type="submission" date="2020-11" db="EMBL/GenBank/DDBJ databases">
        <authorList>
            <person name="Lee S.D."/>
        </authorList>
    </citation>
    <scope>NUCLEOTIDE SEQUENCE</scope>
    <source>
        <strain evidence="2">SAP-2</strain>
    </source>
</reference>
<dbReference type="InterPro" id="IPR042095">
    <property type="entry name" value="SUMF_sf"/>
</dbReference>
<dbReference type="Proteomes" id="UP000705283">
    <property type="component" value="Unassembled WGS sequence"/>
</dbReference>
<dbReference type="AlphaFoldDB" id="A0AA41BXQ5"/>
<comment type="caution">
    <text evidence="2">The sequence shown here is derived from an EMBL/GenBank/DDBJ whole genome shotgun (WGS) entry which is preliminary data.</text>
</comment>
<dbReference type="GO" id="GO:0120147">
    <property type="term" value="F:formylglycine-generating oxidase activity"/>
    <property type="evidence" value="ECO:0007669"/>
    <property type="project" value="TreeGrafter"/>
</dbReference>
<dbReference type="Pfam" id="PF03781">
    <property type="entry name" value="FGE-sulfatase"/>
    <property type="match status" value="1"/>
</dbReference>
<reference evidence="2" key="2">
    <citation type="submission" date="2022-09" db="EMBL/GenBank/DDBJ databases">
        <title>Rouxiella aceris sp. nov., isolated from tree sap and emended description of the genus Rhouxiella.</title>
        <authorList>
            <person name="Kim I.S."/>
        </authorList>
    </citation>
    <scope>NUCLEOTIDE SEQUENCE</scope>
    <source>
        <strain evidence="2">SAP-2</strain>
    </source>
</reference>
<sequence length="283" mass="31449">MNIKYIIFLFPLSFNVEAASSIKESLVEQGKYYAGGVFGKHDYSTNANITLKSFSIMNTEVTYAFYQHIYQWAKIHQYVFNEGCNGASDEDCLLPGEGGNQHPVTNVDWLDTVVFSNALSEYSGLKPVYYLENNEPIHINSTDAVIHINPLANGYRLPTLNEWQVAARGGKQALSAGSYGAPFAGSYNNKDVAWFPEYTSKHFGTNKVGSLKPNALGLYDMSGNVSEWVYTSEDVMGVKMYYFCGGSYLFKTSNLASCDTHSAGFSMPDIGFRLVRSVFDEKT</sequence>
<gene>
    <name evidence="2" type="ORF">ITX54_17335</name>
</gene>
<dbReference type="EMBL" id="JADMKS010000007">
    <property type="protein sequence ID" value="MBF6638430.1"/>
    <property type="molecule type" value="Genomic_DNA"/>
</dbReference>
<dbReference type="RefSeq" id="WP_152197165.1">
    <property type="nucleotide sequence ID" value="NZ_JADMKS010000007.1"/>
</dbReference>
<dbReference type="InterPro" id="IPR005532">
    <property type="entry name" value="SUMF_dom"/>
</dbReference>
<dbReference type="InterPro" id="IPR016187">
    <property type="entry name" value="CTDL_fold"/>
</dbReference>
<proteinExistence type="predicted"/>
<evidence type="ECO:0000313" key="3">
    <source>
        <dbReference type="Proteomes" id="UP000705283"/>
    </source>
</evidence>
<name>A0AA41BXQ5_9GAMM</name>
<organism evidence="2 3">
    <name type="scientific">Rouxiella silvae</name>
    <dbReference type="NCBI Taxonomy" id="1646373"/>
    <lineage>
        <taxon>Bacteria</taxon>
        <taxon>Pseudomonadati</taxon>
        <taxon>Pseudomonadota</taxon>
        <taxon>Gammaproteobacteria</taxon>
        <taxon>Enterobacterales</taxon>
        <taxon>Yersiniaceae</taxon>
        <taxon>Rouxiella</taxon>
    </lineage>
</organism>
<accession>A0AA41BXQ5</accession>